<comment type="catalytic activity">
    <reaction evidence="2">
        <text>2,5-diamino-6-hydroxy-4-(5-phosphoribosylamino)-pyrimidine + H2O = 2,5,6-triamino-4-hydroxypyrimidine + D-ribose 5-phosphate</text>
        <dbReference type="Rhea" id="RHEA:23436"/>
        <dbReference type="ChEBI" id="CHEBI:15377"/>
        <dbReference type="ChEBI" id="CHEBI:58614"/>
        <dbReference type="ChEBI" id="CHEBI:78346"/>
        <dbReference type="ChEBI" id="CHEBI:137796"/>
    </reaction>
</comment>
<gene>
    <name evidence="4" type="ORF">IEE83_15100</name>
</gene>
<dbReference type="InterPro" id="IPR012816">
    <property type="entry name" value="NADAR"/>
</dbReference>
<comment type="caution">
    <text evidence="4">The sequence shown here is derived from an EMBL/GenBank/DDBJ whole genome shotgun (WGS) entry which is preliminary data.</text>
</comment>
<sequence>MKYNLESVLESFDRGDRQKFIYFWGNQPDRSGLITSSCLSQWWAAPFVEDGVIYKTAEHWMMAQKAALFDNDDIFQKIILAKSPAEAKELGRQVRDFREDVWLEKRSEIVIKGSLLKFSQHKELDAFLSNTKDRILVEASPVDVVWGVGLAAVDEKIKNPNHWNGLNLLGFALMEVRDILEAK</sequence>
<accession>A0ABR9WCL3</accession>
<evidence type="ECO:0000256" key="1">
    <source>
        <dbReference type="ARBA" id="ARBA00000022"/>
    </source>
</evidence>
<name>A0ABR9WCL3_9BACT</name>
<reference evidence="5" key="1">
    <citation type="submission" date="2023-07" db="EMBL/GenBank/DDBJ databases">
        <title>Dyadobacter sp. nov 'subterranea' isolated from contaminted grondwater.</title>
        <authorList>
            <person name="Szabo I."/>
            <person name="Al-Omari J."/>
            <person name="Szerdahelyi S.G."/>
            <person name="Rado J."/>
        </authorList>
    </citation>
    <scope>NUCLEOTIDE SEQUENCE [LARGE SCALE GENOMIC DNA]</scope>
    <source>
        <strain evidence="5">UP-52</strain>
    </source>
</reference>
<dbReference type="NCBIfam" id="TIGR02464">
    <property type="entry name" value="ribofla_fusion"/>
    <property type="match status" value="1"/>
</dbReference>
<dbReference type="CDD" id="cd15457">
    <property type="entry name" value="NADAR"/>
    <property type="match status" value="1"/>
</dbReference>
<keyword evidence="5" id="KW-1185">Reference proteome</keyword>
<dbReference type="SUPFAM" id="SSF143990">
    <property type="entry name" value="YbiA-like"/>
    <property type="match status" value="1"/>
</dbReference>
<organism evidence="4 5">
    <name type="scientific">Dyadobacter subterraneus</name>
    <dbReference type="NCBI Taxonomy" id="2773304"/>
    <lineage>
        <taxon>Bacteria</taxon>
        <taxon>Pseudomonadati</taxon>
        <taxon>Bacteroidota</taxon>
        <taxon>Cytophagia</taxon>
        <taxon>Cytophagales</taxon>
        <taxon>Spirosomataceae</taxon>
        <taxon>Dyadobacter</taxon>
    </lineage>
</organism>
<dbReference type="Gene3D" id="1.10.357.40">
    <property type="entry name" value="YbiA-like"/>
    <property type="match status" value="1"/>
</dbReference>
<evidence type="ECO:0000313" key="5">
    <source>
        <dbReference type="Proteomes" id="UP000634134"/>
    </source>
</evidence>
<evidence type="ECO:0000256" key="2">
    <source>
        <dbReference type="ARBA" id="ARBA00000751"/>
    </source>
</evidence>
<evidence type="ECO:0000259" key="3">
    <source>
        <dbReference type="Pfam" id="PF08719"/>
    </source>
</evidence>
<dbReference type="Pfam" id="PF08719">
    <property type="entry name" value="NADAR"/>
    <property type="match status" value="1"/>
</dbReference>
<protein>
    <submittedName>
        <fullName evidence="4">NADAR family protein</fullName>
    </submittedName>
</protein>
<dbReference type="InterPro" id="IPR037238">
    <property type="entry name" value="YbiA-like_sf"/>
</dbReference>
<comment type="catalytic activity">
    <reaction evidence="1">
        <text>5-amino-6-(5-phospho-D-ribosylamino)uracil + H2O = 5,6-diaminouracil + D-ribose 5-phosphate</text>
        <dbReference type="Rhea" id="RHEA:55020"/>
        <dbReference type="ChEBI" id="CHEBI:15377"/>
        <dbReference type="ChEBI" id="CHEBI:46252"/>
        <dbReference type="ChEBI" id="CHEBI:58453"/>
        <dbReference type="ChEBI" id="CHEBI:78346"/>
    </reaction>
</comment>
<evidence type="ECO:0000313" key="4">
    <source>
        <dbReference type="EMBL" id="MBE9463215.1"/>
    </source>
</evidence>
<proteinExistence type="predicted"/>
<dbReference type="Proteomes" id="UP000634134">
    <property type="component" value="Unassembled WGS sequence"/>
</dbReference>
<feature type="domain" description="NADAR" evidence="3">
    <location>
        <begin position="22"/>
        <end position="180"/>
    </location>
</feature>
<dbReference type="EMBL" id="JACYGY010000001">
    <property type="protein sequence ID" value="MBE9463215.1"/>
    <property type="molecule type" value="Genomic_DNA"/>
</dbReference>
<dbReference type="RefSeq" id="WP_194121362.1">
    <property type="nucleotide sequence ID" value="NZ_JACYGY010000001.1"/>
</dbReference>